<dbReference type="Proteomes" id="UP000074664">
    <property type="component" value="Unassembled WGS sequence"/>
</dbReference>
<organism evidence="2 4">
    <name type="scientific">Streptococcus suis</name>
    <dbReference type="NCBI Taxonomy" id="1307"/>
    <lineage>
        <taxon>Bacteria</taxon>
        <taxon>Bacillati</taxon>
        <taxon>Bacillota</taxon>
        <taxon>Bacilli</taxon>
        <taxon>Lactobacillales</taxon>
        <taxon>Streptococcaceae</taxon>
        <taxon>Streptococcus</taxon>
    </lineage>
</organism>
<dbReference type="Proteomes" id="UP000072530">
    <property type="component" value="Unassembled WGS sequence"/>
</dbReference>
<dbReference type="EMBL" id="FIGG01000001">
    <property type="protein sequence ID" value="CYU35199.1"/>
    <property type="molecule type" value="Genomic_DNA"/>
</dbReference>
<accession>A0A116KUI3</accession>
<keyword evidence="1" id="KW-1133">Transmembrane helix</keyword>
<dbReference type="EMBL" id="FIGH01000003">
    <property type="protein sequence ID" value="CYU44547.1"/>
    <property type="molecule type" value="Genomic_DNA"/>
</dbReference>
<keyword evidence="1" id="KW-0812">Transmembrane</keyword>
<sequence length="55" mass="6521">MSIFTPVNIIFALVLYPMFIINYHRRDSYLLYLLLFLMNALVALYSIIPYFASLK</sequence>
<feature type="transmembrane region" description="Helical" evidence="1">
    <location>
        <begin position="6"/>
        <end position="23"/>
    </location>
</feature>
<name>A0A116KUI3_STRSU</name>
<evidence type="ECO:0000256" key="1">
    <source>
        <dbReference type="SAM" id="Phobius"/>
    </source>
</evidence>
<feature type="transmembrane region" description="Helical" evidence="1">
    <location>
        <begin position="30"/>
        <end position="52"/>
    </location>
</feature>
<keyword evidence="1" id="KW-0472">Membrane</keyword>
<protein>
    <submittedName>
        <fullName evidence="2">Uncharacterized protein</fullName>
    </submittedName>
</protein>
<gene>
    <name evidence="3" type="ORF">ERS132392_00791</name>
    <name evidence="2" type="ORF">ERS132393_00326</name>
</gene>
<proteinExistence type="predicted"/>
<evidence type="ECO:0000313" key="4">
    <source>
        <dbReference type="Proteomes" id="UP000072530"/>
    </source>
</evidence>
<evidence type="ECO:0000313" key="3">
    <source>
        <dbReference type="EMBL" id="CYU44547.1"/>
    </source>
</evidence>
<evidence type="ECO:0000313" key="2">
    <source>
        <dbReference type="EMBL" id="CYU35199.1"/>
    </source>
</evidence>
<dbReference type="AlphaFoldDB" id="A0A116KUI3"/>
<evidence type="ECO:0000313" key="5">
    <source>
        <dbReference type="Proteomes" id="UP000074664"/>
    </source>
</evidence>
<reference evidence="4 5" key="1">
    <citation type="submission" date="2016-02" db="EMBL/GenBank/DDBJ databases">
        <authorList>
            <consortium name="Pathogen Informatics"/>
        </authorList>
    </citation>
    <scope>NUCLEOTIDE SEQUENCE [LARGE SCALE GENOMIC DNA]</scope>
    <source>
        <strain evidence="3 5">LSS30</strain>
        <strain evidence="2 4">LSS31</strain>
    </source>
</reference>